<name>A0A521CJZ5_9FLAO</name>
<feature type="signal peptide" evidence="2">
    <location>
        <begin position="1"/>
        <end position="21"/>
    </location>
</feature>
<proteinExistence type="predicted"/>
<evidence type="ECO:0000313" key="3">
    <source>
        <dbReference type="EMBL" id="MRX66726.1"/>
    </source>
</evidence>
<dbReference type="EMBL" id="FXTA01000002">
    <property type="protein sequence ID" value="SMO59758.1"/>
    <property type="molecule type" value="Genomic_DNA"/>
</dbReference>
<keyword evidence="2" id="KW-0732">Signal</keyword>
<reference evidence="3 6" key="2">
    <citation type="submission" date="2019-11" db="EMBL/GenBank/DDBJ databases">
        <title>Flavobacterium resistens genome.</title>
        <authorList>
            <person name="Wilson V.M."/>
            <person name="Newman J.D."/>
        </authorList>
    </citation>
    <scope>NUCLEOTIDE SEQUENCE [LARGE SCALE GENOMIC DNA]</scope>
    <source>
        <strain evidence="3 6">DSM 19382</strain>
    </source>
</reference>
<dbReference type="EMBL" id="WKKG01000001">
    <property type="protein sequence ID" value="MRX66726.1"/>
    <property type="molecule type" value="Genomic_DNA"/>
</dbReference>
<protein>
    <submittedName>
        <fullName evidence="4">Uncharacterized protein</fullName>
    </submittedName>
</protein>
<dbReference type="Proteomes" id="UP000317289">
    <property type="component" value="Unassembled WGS sequence"/>
</dbReference>
<accession>A0A521CJZ5</accession>
<dbReference type="OrthoDB" id="1366553at2"/>
<evidence type="ECO:0000313" key="4">
    <source>
        <dbReference type="EMBL" id="SMO59758.1"/>
    </source>
</evidence>
<dbReference type="RefSeq" id="WP_142450338.1">
    <property type="nucleotide sequence ID" value="NZ_FXTA01000002.1"/>
</dbReference>
<keyword evidence="1" id="KW-0175">Coiled coil</keyword>
<evidence type="ECO:0000256" key="2">
    <source>
        <dbReference type="SAM" id="SignalP"/>
    </source>
</evidence>
<sequence length="157" mass="18286">MKTHFILLLLLIFAFPFFAIAQNSDMSKPELQHTLYPWMEPKLPKKIDSNKNLYKGKVQRAKNRLAREEQRLIKLGQKEWEIELDLRAQLENLKQLENSTEKSGDPDHQKNIEKAKIQIAKSQEKLNKAKTEVELSTKILNDCEIALKDARLVKYGS</sequence>
<evidence type="ECO:0000256" key="1">
    <source>
        <dbReference type="SAM" id="Coils"/>
    </source>
</evidence>
<gene>
    <name evidence="3" type="ORF">GJU42_01970</name>
    <name evidence="4" type="ORF">SAMN06265349_102640</name>
</gene>
<feature type="coiled-coil region" evidence="1">
    <location>
        <begin position="51"/>
        <end position="78"/>
    </location>
</feature>
<keyword evidence="6" id="KW-1185">Reference proteome</keyword>
<evidence type="ECO:0000313" key="5">
    <source>
        <dbReference type="Proteomes" id="UP000317289"/>
    </source>
</evidence>
<organism evidence="4 5">
    <name type="scientific">Flavobacterium resistens</name>
    <dbReference type="NCBI Taxonomy" id="443612"/>
    <lineage>
        <taxon>Bacteria</taxon>
        <taxon>Pseudomonadati</taxon>
        <taxon>Bacteroidota</taxon>
        <taxon>Flavobacteriia</taxon>
        <taxon>Flavobacteriales</taxon>
        <taxon>Flavobacteriaceae</taxon>
        <taxon>Flavobacterium</taxon>
    </lineage>
</organism>
<dbReference type="Proteomes" id="UP000468990">
    <property type="component" value="Unassembled WGS sequence"/>
</dbReference>
<feature type="chain" id="PRO_5043205654" evidence="2">
    <location>
        <begin position="22"/>
        <end position="157"/>
    </location>
</feature>
<evidence type="ECO:0000313" key="6">
    <source>
        <dbReference type="Proteomes" id="UP000468990"/>
    </source>
</evidence>
<reference evidence="4 5" key="1">
    <citation type="submission" date="2017-05" db="EMBL/GenBank/DDBJ databases">
        <authorList>
            <person name="Varghese N."/>
            <person name="Submissions S."/>
        </authorList>
    </citation>
    <scope>NUCLEOTIDE SEQUENCE [LARGE SCALE GENOMIC DNA]</scope>
    <source>
        <strain evidence="4 5">DSM 19382</strain>
    </source>
</reference>
<dbReference type="AlphaFoldDB" id="A0A521CJZ5"/>